<dbReference type="EMBL" id="BGZK01000374">
    <property type="protein sequence ID" value="GBP39952.1"/>
    <property type="molecule type" value="Genomic_DNA"/>
</dbReference>
<keyword evidence="1" id="KW-0812">Transmembrane</keyword>
<evidence type="ECO:0000313" key="3">
    <source>
        <dbReference type="Proteomes" id="UP000299102"/>
    </source>
</evidence>
<name>A0A4C1VNG5_EUMVA</name>
<accession>A0A4C1VNG5</accession>
<keyword evidence="3" id="KW-1185">Reference proteome</keyword>
<gene>
    <name evidence="2" type="ORF">EVAR_39180_1</name>
</gene>
<dbReference type="AlphaFoldDB" id="A0A4C1VNG5"/>
<reference evidence="2 3" key="1">
    <citation type="journal article" date="2019" name="Commun. Biol.">
        <title>The bagworm genome reveals a unique fibroin gene that provides high tensile strength.</title>
        <authorList>
            <person name="Kono N."/>
            <person name="Nakamura H."/>
            <person name="Ohtoshi R."/>
            <person name="Tomita M."/>
            <person name="Numata K."/>
            <person name="Arakawa K."/>
        </authorList>
    </citation>
    <scope>NUCLEOTIDE SEQUENCE [LARGE SCALE GENOMIC DNA]</scope>
</reference>
<comment type="caution">
    <text evidence="2">The sequence shown here is derived from an EMBL/GenBank/DDBJ whole genome shotgun (WGS) entry which is preliminary data.</text>
</comment>
<protein>
    <submittedName>
        <fullName evidence="2">Uncharacterized protein</fullName>
    </submittedName>
</protein>
<proteinExistence type="predicted"/>
<dbReference type="Proteomes" id="UP000299102">
    <property type="component" value="Unassembled WGS sequence"/>
</dbReference>
<evidence type="ECO:0000313" key="2">
    <source>
        <dbReference type="EMBL" id="GBP39952.1"/>
    </source>
</evidence>
<keyword evidence="1" id="KW-0472">Membrane</keyword>
<evidence type="ECO:0000256" key="1">
    <source>
        <dbReference type="SAM" id="Phobius"/>
    </source>
</evidence>
<keyword evidence="1" id="KW-1133">Transmembrane helix</keyword>
<organism evidence="2 3">
    <name type="scientific">Eumeta variegata</name>
    <name type="common">Bagworm moth</name>
    <name type="synonym">Eumeta japonica</name>
    <dbReference type="NCBI Taxonomy" id="151549"/>
    <lineage>
        <taxon>Eukaryota</taxon>
        <taxon>Metazoa</taxon>
        <taxon>Ecdysozoa</taxon>
        <taxon>Arthropoda</taxon>
        <taxon>Hexapoda</taxon>
        <taxon>Insecta</taxon>
        <taxon>Pterygota</taxon>
        <taxon>Neoptera</taxon>
        <taxon>Endopterygota</taxon>
        <taxon>Lepidoptera</taxon>
        <taxon>Glossata</taxon>
        <taxon>Ditrysia</taxon>
        <taxon>Tineoidea</taxon>
        <taxon>Psychidae</taxon>
        <taxon>Oiketicinae</taxon>
        <taxon>Eumeta</taxon>
    </lineage>
</organism>
<feature type="transmembrane region" description="Helical" evidence="1">
    <location>
        <begin position="67"/>
        <end position="90"/>
    </location>
</feature>
<sequence length="109" mass="12016">MPSVKCVSSKSTKCSSTAARTSSFVSNYCPPKKVLSLGNRWKSDGASNENKQQYFNTANDRRRQSKLLIVFAVTASFAAVAVVEQIKYYVQPARPAARRKPEADGLQPE</sequence>